<evidence type="ECO:0000256" key="1">
    <source>
        <dbReference type="ARBA" id="ARBA00004498"/>
    </source>
</evidence>
<dbReference type="PROSITE" id="PS50234">
    <property type="entry name" value="VWFA"/>
    <property type="match status" value="1"/>
</dbReference>
<dbReference type="InterPro" id="IPR036465">
    <property type="entry name" value="vWFA_dom_sf"/>
</dbReference>
<feature type="domain" description="Fibronectin type-III" evidence="5">
    <location>
        <begin position="138"/>
        <end position="196"/>
    </location>
</feature>
<evidence type="ECO:0000313" key="7">
    <source>
        <dbReference type="Proteomes" id="UP000826234"/>
    </source>
</evidence>
<evidence type="ECO:0000313" key="6">
    <source>
        <dbReference type="EMBL" id="KAH0619244.1"/>
    </source>
</evidence>
<keyword evidence="2" id="KW-0964">Secreted</keyword>
<dbReference type="SUPFAM" id="SSF49265">
    <property type="entry name" value="Fibronectin type III"/>
    <property type="match status" value="1"/>
</dbReference>
<proteinExistence type="predicted"/>
<protein>
    <recommendedName>
        <fullName evidence="8">COEA1</fullName>
    </recommendedName>
</protein>
<dbReference type="PANTHER" id="PTHR24020:SF39">
    <property type="entry name" value="COLLAGEN ALPHA-1(XX) CHAIN"/>
    <property type="match status" value="1"/>
</dbReference>
<dbReference type="PANTHER" id="PTHR24020">
    <property type="entry name" value="COLLAGEN ALPHA"/>
    <property type="match status" value="1"/>
</dbReference>
<dbReference type="Gene3D" id="3.40.50.410">
    <property type="entry name" value="von Willebrand factor, type A domain"/>
    <property type="match status" value="1"/>
</dbReference>
<dbReference type="Proteomes" id="UP000826234">
    <property type="component" value="Unassembled WGS sequence"/>
</dbReference>
<name>A0ABQ7SPJ9_PHRPL</name>
<dbReference type="PROSITE" id="PS50853">
    <property type="entry name" value="FN3"/>
    <property type="match status" value="1"/>
</dbReference>
<comment type="caution">
    <text evidence="6">The sequence shown here is derived from an EMBL/GenBank/DDBJ whole genome shotgun (WGS) entry which is preliminary data.</text>
</comment>
<keyword evidence="3" id="KW-1133">Transmembrane helix</keyword>
<dbReference type="InterPro" id="IPR036116">
    <property type="entry name" value="FN3_sf"/>
</dbReference>
<dbReference type="InterPro" id="IPR013783">
    <property type="entry name" value="Ig-like_fold"/>
</dbReference>
<evidence type="ECO:0000259" key="5">
    <source>
        <dbReference type="PROSITE" id="PS50853"/>
    </source>
</evidence>
<keyword evidence="2" id="KW-0272">Extracellular matrix</keyword>
<dbReference type="SUPFAM" id="SSF53300">
    <property type="entry name" value="vWA-like"/>
    <property type="match status" value="1"/>
</dbReference>
<feature type="transmembrane region" description="Helical" evidence="3">
    <location>
        <begin position="49"/>
        <end position="69"/>
    </location>
</feature>
<keyword evidence="3" id="KW-0472">Membrane</keyword>
<feature type="domain" description="VWFA" evidence="4">
    <location>
        <begin position="1"/>
        <end position="105"/>
    </location>
</feature>
<sequence>LALTHVLEHNLKGDAGARSEASKLIILLTDGKSQDDASPPAQTLKNMGIEIFAVVILCASILYVHFLGVKNADEAELRQVASEPLELTVYNVLDFPLLSSLVGRLTRVLCAHIKKNKDENGGGKPVKAVPVNTGAHLSPTNLVLKEVTSRSLRLTWNPPVIQPKKYRVVYYPARGGTPKEVRDPVFDGFGLVESAR</sequence>
<gene>
    <name evidence="6" type="ORF">JD844_019115</name>
</gene>
<keyword evidence="7" id="KW-1185">Reference proteome</keyword>
<comment type="subcellular location">
    <subcellularLocation>
        <location evidence="1">Secreted</location>
        <location evidence="1">Extracellular space</location>
        <location evidence="1">Extracellular matrix</location>
    </subcellularLocation>
</comment>
<dbReference type="CDD" id="cd00063">
    <property type="entry name" value="FN3"/>
    <property type="match status" value="1"/>
</dbReference>
<dbReference type="InterPro" id="IPR050525">
    <property type="entry name" value="ECM_Assembly_Org"/>
</dbReference>
<feature type="non-terminal residue" evidence="6">
    <location>
        <position position="1"/>
    </location>
</feature>
<evidence type="ECO:0008006" key="8">
    <source>
        <dbReference type="Google" id="ProtNLM"/>
    </source>
</evidence>
<dbReference type="InterPro" id="IPR002035">
    <property type="entry name" value="VWF_A"/>
</dbReference>
<reference evidence="6 7" key="1">
    <citation type="journal article" date="2022" name="Gigascience">
        <title>A chromosome-level genome assembly and annotation of the desert horned lizard, Phrynosoma platyrhinos, provides insight into chromosomal rearrangements among reptiles.</title>
        <authorList>
            <person name="Koochekian N."/>
            <person name="Ascanio A."/>
            <person name="Farleigh K."/>
            <person name="Card D.C."/>
            <person name="Schield D.R."/>
            <person name="Castoe T.A."/>
            <person name="Jezkova T."/>
        </authorList>
    </citation>
    <scope>NUCLEOTIDE SEQUENCE [LARGE SCALE GENOMIC DNA]</scope>
    <source>
        <strain evidence="6">NK-2021</strain>
    </source>
</reference>
<organism evidence="6 7">
    <name type="scientific">Phrynosoma platyrhinos</name>
    <name type="common">Desert horned lizard</name>
    <dbReference type="NCBI Taxonomy" id="52577"/>
    <lineage>
        <taxon>Eukaryota</taxon>
        <taxon>Metazoa</taxon>
        <taxon>Chordata</taxon>
        <taxon>Craniata</taxon>
        <taxon>Vertebrata</taxon>
        <taxon>Euteleostomi</taxon>
        <taxon>Lepidosauria</taxon>
        <taxon>Squamata</taxon>
        <taxon>Bifurcata</taxon>
        <taxon>Unidentata</taxon>
        <taxon>Episquamata</taxon>
        <taxon>Toxicofera</taxon>
        <taxon>Iguania</taxon>
        <taxon>Phrynosomatidae</taxon>
        <taxon>Phrynosomatinae</taxon>
        <taxon>Phrynosoma</taxon>
    </lineage>
</organism>
<evidence type="ECO:0000259" key="4">
    <source>
        <dbReference type="PROSITE" id="PS50234"/>
    </source>
</evidence>
<keyword evidence="3" id="KW-0812">Transmembrane</keyword>
<dbReference type="EMBL" id="JAIPUX010005289">
    <property type="protein sequence ID" value="KAH0619244.1"/>
    <property type="molecule type" value="Genomic_DNA"/>
</dbReference>
<dbReference type="InterPro" id="IPR003961">
    <property type="entry name" value="FN3_dom"/>
</dbReference>
<dbReference type="Gene3D" id="2.60.40.10">
    <property type="entry name" value="Immunoglobulins"/>
    <property type="match status" value="1"/>
</dbReference>
<dbReference type="Pfam" id="PF00092">
    <property type="entry name" value="VWA"/>
    <property type="match status" value="1"/>
</dbReference>
<accession>A0ABQ7SPJ9</accession>
<evidence type="ECO:0000256" key="2">
    <source>
        <dbReference type="ARBA" id="ARBA00022530"/>
    </source>
</evidence>
<evidence type="ECO:0000256" key="3">
    <source>
        <dbReference type="SAM" id="Phobius"/>
    </source>
</evidence>